<evidence type="ECO:0000313" key="7">
    <source>
        <dbReference type="EMBL" id="SEA25831.1"/>
    </source>
</evidence>
<reference evidence="8" key="1">
    <citation type="submission" date="2016-10" db="EMBL/GenBank/DDBJ databases">
        <authorList>
            <person name="Varghese N."/>
            <person name="Submissions S."/>
        </authorList>
    </citation>
    <scope>NUCLEOTIDE SEQUENCE [LARGE SCALE GENOMIC DNA]</scope>
    <source>
        <strain evidence="8">LMG 24000</strain>
    </source>
</reference>
<name>A0A1H3ZR30_9BURK</name>
<dbReference type="Pfam" id="PF02541">
    <property type="entry name" value="Ppx-GppA"/>
    <property type="match status" value="1"/>
</dbReference>
<evidence type="ECO:0000259" key="5">
    <source>
        <dbReference type="Pfam" id="PF02541"/>
    </source>
</evidence>
<gene>
    <name evidence="7" type="ORF">SAMN05192564_101850</name>
</gene>
<dbReference type="FunFam" id="3.30.420.40:FF:000023">
    <property type="entry name" value="Guanosine-5'-triphosphate,3'-diphosphate pyrophosphatase"/>
    <property type="match status" value="1"/>
</dbReference>
<dbReference type="EC" id="3.6.1.11" evidence="2"/>
<keyword evidence="3" id="KW-0378">Hydrolase</keyword>
<dbReference type="AlphaFoldDB" id="A0A1H3ZR30"/>
<feature type="domain" description="Ppx/GppA phosphatase N-terminal" evidence="5">
    <location>
        <begin position="93"/>
        <end position="377"/>
    </location>
</feature>
<sequence length="569" mass="62452">MTFTNVMNITPYRLPVVNSTQCIWDHGAPTTARGDIVRTSTLKMMSLNSAAASMDAALARMESAQSMVNTPQLLAAVDMGSNSFRLIVGRVEETEAGSQIYQVDALRESVRLAAGLSRDKMLDRASQVRGWDALKRFGERLRDFHPDHVRAVATNTLRIAKNADEFLVEAEAALGFPIEVIAGREEARLIYAGAAHSVPANAGQRLVVDIGGGSTEFIIGLHYTPIRMESLYIGCVSHSRTFFPAGNVDDYTMRQAELAARREIQIISSNYKQTGWDQAIGSSGTARALAELVEANNFNDPGVTHGISRGGLEKLKRALIKAENVNRLKLVALKADRVPVLAGGLSIMIAVFDELGIDYVDTTDGALRLGVLYDLLGRSQHEDMRTVTAEGFMRRYGVDRAQAGRIGELAVRFYDQLQEDDAERRAENRMFLGWAAALHEIGLSISHSAYHKHSAYIASNADMPGFSRTDQARLAALVLGHAGKLGKLSQTREVEWPLLFCLRLASLLCRRRADVGLPAIFVTQANGGYEVRLPGEWVANNPLTDYSLIQEAAEWEKVGIPYRVVYTGD</sequence>
<dbReference type="EMBL" id="FNRQ01000001">
    <property type="protein sequence ID" value="SEA25831.1"/>
    <property type="molecule type" value="Genomic_DNA"/>
</dbReference>
<evidence type="ECO:0000256" key="4">
    <source>
        <dbReference type="ARBA" id="ARBA00047607"/>
    </source>
</evidence>
<protein>
    <recommendedName>
        <fullName evidence="2">exopolyphosphatase</fullName>
        <ecNumber evidence="2">3.6.1.11</ecNumber>
    </recommendedName>
</protein>
<evidence type="ECO:0000256" key="2">
    <source>
        <dbReference type="ARBA" id="ARBA00012451"/>
    </source>
</evidence>
<dbReference type="InterPro" id="IPR048950">
    <property type="entry name" value="Ppx_GppA_C"/>
</dbReference>
<dbReference type="Gene3D" id="3.30.420.150">
    <property type="entry name" value="Exopolyphosphatase. Domain 2"/>
    <property type="match status" value="1"/>
</dbReference>
<dbReference type="GO" id="GO:0006793">
    <property type="term" value="P:phosphorus metabolic process"/>
    <property type="evidence" value="ECO:0007669"/>
    <property type="project" value="InterPro"/>
</dbReference>
<evidence type="ECO:0000256" key="1">
    <source>
        <dbReference type="ARBA" id="ARBA00007125"/>
    </source>
</evidence>
<evidence type="ECO:0000313" key="8">
    <source>
        <dbReference type="Proteomes" id="UP000198638"/>
    </source>
</evidence>
<accession>A0A1H3ZR30</accession>
<dbReference type="CDD" id="cd24053">
    <property type="entry name" value="ASKHA_NBD_EcPPX-GppA-like"/>
    <property type="match status" value="1"/>
</dbReference>
<dbReference type="NCBIfam" id="TIGR03706">
    <property type="entry name" value="exo_poly_only"/>
    <property type="match status" value="1"/>
</dbReference>
<dbReference type="Pfam" id="PF21447">
    <property type="entry name" value="Ppx-GppA_III"/>
    <property type="match status" value="1"/>
</dbReference>
<keyword evidence="8" id="KW-1185">Reference proteome</keyword>
<dbReference type="Proteomes" id="UP000198638">
    <property type="component" value="Unassembled WGS sequence"/>
</dbReference>
<dbReference type="GO" id="GO:0004309">
    <property type="term" value="F:exopolyphosphatase activity"/>
    <property type="evidence" value="ECO:0007669"/>
    <property type="project" value="UniProtKB-EC"/>
</dbReference>
<dbReference type="PANTHER" id="PTHR30005:SF0">
    <property type="entry name" value="RETROGRADE REGULATION PROTEIN 2"/>
    <property type="match status" value="1"/>
</dbReference>
<comment type="similarity">
    <text evidence="1">Belongs to the GppA/Ppx family.</text>
</comment>
<comment type="catalytic activity">
    <reaction evidence="4">
        <text>[phosphate](n) + H2O = [phosphate](n-1) + phosphate + H(+)</text>
        <dbReference type="Rhea" id="RHEA:21528"/>
        <dbReference type="Rhea" id="RHEA-COMP:9859"/>
        <dbReference type="Rhea" id="RHEA-COMP:14279"/>
        <dbReference type="ChEBI" id="CHEBI:15377"/>
        <dbReference type="ChEBI" id="CHEBI:15378"/>
        <dbReference type="ChEBI" id="CHEBI:16838"/>
        <dbReference type="ChEBI" id="CHEBI:43474"/>
        <dbReference type="EC" id="3.6.1.11"/>
    </reaction>
</comment>
<evidence type="ECO:0000256" key="3">
    <source>
        <dbReference type="ARBA" id="ARBA00022801"/>
    </source>
</evidence>
<dbReference type="Gene3D" id="1.10.3210.10">
    <property type="entry name" value="Hypothetical protein af1432"/>
    <property type="match status" value="1"/>
</dbReference>
<dbReference type="STRING" id="83784.SAMN05192564_101850"/>
<dbReference type="Gene3D" id="3.30.420.40">
    <property type="match status" value="1"/>
</dbReference>
<dbReference type="SUPFAM" id="SSF109604">
    <property type="entry name" value="HD-domain/PDEase-like"/>
    <property type="match status" value="1"/>
</dbReference>
<feature type="domain" description="Ppx/GppA phosphatase C-terminal" evidence="6">
    <location>
        <begin position="385"/>
        <end position="551"/>
    </location>
</feature>
<organism evidence="7 8">
    <name type="scientific">Paraburkholderia sartisoli</name>
    <dbReference type="NCBI Taxonomy" id="83784"/>
    <lineage>
        <taxon>Bacteria</taxon>
        <taxon>Pseudomonadati</taxon>
        <taxon>Pseudomonadota</taxon>
        <taxon>Betaproteobacteria</taxon>
        <taxon>Burkholderiales</taxon>
        <taxon>Burkholderiaceae</taxon>
        <taxon>Paraburkholderia</taxon>
    </lineage>
</organism>
<dbReference type="InterPro" id="IPR043129">
    <property type="entry name" value="ATPase_NBD"/>
</dbReference>
<dbReference type="InterPro" id="IPR022371">
    <property type="entry name" value="Exopolyphosphatase"/>
</dbReference>
<dbReference type="PANTHER" id="PTHR30005">
    <property type="entry name" value="EXOPOLYPHOSPHATASE"/>
    <property type="match status" value="1"/>
</dbReference>
<evidence type="ECO:0000259" key="6">
    <source>
        <dbReference type="Pfam" id="PF21447"/>
    </source>
</evidence>
<dbReference type="SUPFAM" id="SSF53067">
    <property type="entry name" value="Actin-like ATPase domain"/>
    <property type="match status" value="2"/>
</dbReference>
<dbReference type="InterPro" id="IPR003695">
    <property type="entry name" value="Ppx_GppA_N"/>
</dbReference>
<dbReference type="InterPro" id="IPR050273">
    <property type="entry name" value="GppA/Ppx_hydrolase"/>
</dbReference>
<proteinExistence type="inferred from homology"/>